<dbReference type="RefSeq" id="WP_200166586.1">
    <property type="nucleotide sequence ID" value="NZ_JACTSG010000004.1"/>
</dbReference>
<feature type="region of interest" description="Disordered" evidence="1">
    <location>
        <begin position="212"/>
        <end position="237"/>
    </location>
</feature>
<dbReference type="Proteomes" id="UP000760407">
    <property type="component" value="Unassembled WGS sequence"/>
</dbReference>
<protein>
    <recommendedName>
        <fullName evidence="4">Gp5/Type VI secretion system Vgr protein OB-fold domain-containing protein</fullName>
    </recommendedName>
</protein>
<evidence type="ECO:0008006" key="4">
    <source>
        <dbReference type="Google" id="ProtNLM"/>
    </source>
</evidence>
<dbReference type="EMBL" id="JACTSG010000004">
    <property type="protein sequence ID" value="MBK2302431.1"/>
    <property type="molecule type" value="Genomic_DNA"/>
</dbReference>
<organism evidence="2 3">
    <name type="scientific">Francisella philomiragia</name>
    <dbReference type="NCBI Taxonomy" id="28110"/>
    <lineage>
        <taxon>Bacteria</taxon>
        <taxon>Pseudomonadati</taxon>
        <taxon>Pseudomonadota</taxon>
        <taxon>Gammaproteobacteria</taxon>
        <taxon>Thiotrichales</taxon>
        <taxon>Francisellaceae</taxon>
        <taxon>Francisella</taxon>
    </lineage>
</organism>
<gene>
    <name evidence="2" type="ORF">IBE52_05855</name>
</gene>
<reference evidence="2 3" key="1">
    <citation type="submission" date="2020-08" db="EMBL/GenBank/DDBJ databases">
        <title>Comparative genomics of Francisella species.</title>
        <authorList>
            <person name="Sahl J."/>
            <person name="Sjodin A."/>
            <person name="Wagner D."/>
            <person name="Forsman M."/>
        </authorList>
    </citation>
    <scope>NUCLEOTIDE SEQUENCE [LARGE SCALE GENOMIC DNA]</scope>
    <source>
        <strain evidence="2 3">F1093</strain>
    </source>
</reference>
<comment type="caution">
    <text evidence="2">The sequence shown here is derived from an EMBL/GenBank/DDBJ whole genome shotgun (WGS) entry which is preliminary data.</text>
</comment>
<accession>A0ABS1GCD8</accession>
<evidence type="ECO:0000313" key="3">
    <source>
        <dbReference type="Proteomes" id="UP000760407"/>
    </source>
</evidence>
<evidence type="ECO:0000256" key="1">
    <source>
        <dbReference type="SAM" id="MobiDB-lite"/>
    </source>
</evidence>
<sequence length="237" mass="25765">MGLAKLLDFIRLDKNNTKYSDCTIDTGGGNNLTAEHFADSGDDSHPLKNDYAVYVNIPRTGGKAVVGYIDPKNNQKAEAGDKRIYARNTDGEQVIEFWLKNNAEAVLENDKFTLTIKENGETSLKNEKADIVISESGDISFKNEKADITAKNDGNITLNNADADIKVNADTSIELANNSGFLKIKPDGEVNINGAKITPDGEIITKAGINVDKHTHSQPNDSYGNIEQDVLPPTNKV</sequence>
<proteinExistence type="predicted"/>
<evidence type="ECO:0000313" key="2">
    <source>
        <dbReference type="EMBL" id="MBK2302431.1"/>
    </source>
</evidence>
<keyword evidence="3" id="KW-1185">Reference proteome</keyword>
<name>A0ABS1GCD8_9GAMM</name>